<name>A0A1F4XTR3_9BACT</name>
<sequence>MAKSPLKPMSANESVSDRIFSAFIDELAHEKDFDAVAARLKGTILEQRTLTEPALRKALFGEDA</sequence>
<organism evidence="1 2">
    <name type="scientific">Candidatus Adlerbacteria bacterium RIFCSPHIGHO2_12_FULL_53_18</name>
    <dbReference type="NCBI Taxonomy" id="1797242"/>
    <lineage>
        <taxon>Bacteria</taxon>
        <taxon>Candidatus Adleribacteriota</taxon>
    </lineage>
</organism>
<accession>A0A1F4XTR3</accession>
<dbReference type="AlphaFoldDB" id="A0A1F4XTR3"/>
<comment type="caution">
    <text evidence="1">The sequence shown here is derived from an EMBL/GenBank/DDBJ whole genome shotgun (WGS) entry which is preliminary data.</text>
</comment>
<reference evidence="1 2" key="1">
    <citation type="journal article" date="2016" name="Nat. Commun.">
        <title>Thousands of microbial genomes shed light on interconnected biogeochemical processes in an aquifer system.</title>
        <authorList>
            <person name="Anantharaman K."/>
            <person name="Brown C.T."/>
            <person name="Hug L.A."/>
            <person name="Sharon I."/>
            <person name="Castelle C.J."/>
            <person name="Probst A.J."/>
            <person name="Thomas B.C."/>
            <person name="Singh A."/>
            <person name="Wilkins M.J."/>
            <person name="Karaoz U."/>
            <person name="Brodie E.L."/>
            <person name="Williams K.H."/>
            <person name="Hubbard S.S."/>
            <person name="Banfield J.F."/>
        </authorList>
    </citation>
    <scope>NUCLEOTIDE SEQUENCE [LARGE SCALE GENOMIC DNA]</scope>
</reference>
<dbReference type="Proteomes" id="UP000178091">
    <property type="component" value="Unassembled WGS sequence"/>
</dbReference>
<proteinExistence type="predicted"/>
<protein>
    <submittedName>
        <fullName evidence="1">Uncharacterized protein</fullName>
    </submittedName>
</protein>
<evidence type="ECO:0000313" key="2">
    <source>
        <dbReference type="Proteomes" id="UP000178091"/>
    </source>
</evidence>
<gene>
    <name evidence="1" type="ORF">A3F55_01725</name>
</gene>
<dbReference type="EMBL" id="MEWW01000003">
    <property type="protein sequence ID" value="OGC85121.1"/>
    <property type="molecule type" value="Genomic_DNA"/>
</dbReference>
<evidence type="ECO:0000313" key="1">
    <source>
        <dbReference type="EMBL" id="OGC85121.1"/>
    </source>
</evidence>